<dbReference type="InterPro" id="IPR036322">
    <property type="entry name" value="WD40_repeat_dom_sf"/>
</dbReference>
<dbReference type="PRINTS" id="PR00320">
    <property type="entry name" value="GPROTEINBRPT"/>
</dbReference>
<keyword evidence="2" id="KW-0677">Repeat</keyword>
<dbReference type="InterPro" id="IPR027417">
    <property type="entry name" value="P-loop_NTPase"/>
</dbReference>
<evidence type="ECO:0000256" key="3">
    <source>
        <dbReference type="PROSITE-ProRule" id="PRU00221"/>
    </source>
</evidence>
<protein>
    <submittedName>
        <fullName evidence="6">AAA-like domain-containing protein</fullName>
    </submittedName>
</protein>
<feature type="repeat" description="WD" evidence="3">
    <location>
        <begin position="772"/>
        <end position="813"/>
    </location>
</feature>
<feature type="domain" description="EML-like second beta-propeller" evidence="5">
    <location>
        <begin position="539"/>
        <end position="686"/>
    </location>
</feature>
<feature type="repeat" description="WD" evidence="3">
    <location>
        <begin position="520"/>
        <end position="561"/>
    </location>
</feature>
<dbReference type="InterPro" id="IPR001680">
    <property type="entry name" value="WD40_rpt"/>
</dbReference>
<feature type="repeat" description="WD" evidence="3">
    <location>
        <begin position="814"/>
        <end position="838"/>
    </location>
</feature>
<feature type="repeat" description="WD" evidence="3">
    <location>
        <begin position="562"/>
        <end position="603"/>
    </location>
</feature>
<reference evidence="7" key="1">
    <citation type="journal article" date="2024" name="Algal Res.">
        <title>Biochemical, toxicological and genomic investigation of a high-biomass producing Limnothrix strain isolated from Italian shallow drinking water reservoir.</title>
        <authorList>
            <person name="Simonazzi M."/>
            <person name="Shishido T.K."/>
            <person name="Delbaje E."/>
            <person name="Wahlsten M."/>
            <person name="Fewer D.P."/>
            <person name="Sivonen K."/>
            <person name="Pezzolesi L."/>
            <person name="Pistocchi R."/>
        </authorList>
    </citation>
    <scope>NUCLEOTIDE SEQUENCE [LARGE SCALE GENOMIC DNA]</scope>
    <source>
        <strain evidence="7">LRLZ20PSL1</strain>
    </source>
</reference>
<keyword evidence="1 3" id="KW-0853">WD repeat</keyword>
<evidence type="ECO:0000313" key="6">
    <source>
        <dbReference type="EMBL" id="MFG3818212.1"/>
    </source>
</evidence>
<feature type="repeat" description="WD" evidence="3">
    <location>
        <begin position="646"/>
        <end position="687"/>
    </location>
</feature>
<dbReference type="CDD" id="cd00200">
    <property type="entry name" value="WD40"/>
    <property type="match status" value="1"/>
</dbReference>
<dbReference type="InterPro" id="IPR020472">
    <property type="entry name" value="WD40_PAC1"/>
</dbReference>
<dbReference type="InterPro" id="IPR019775">
    <property type="entry name" value="WD40_repeat_CS"/>
</dbReference>
<dbReference type="Gene3D" id="3.40.50.300">
    <property type="entry name" value="P-loop containing nucleotide triphosphate hydrolases"/>
    <property type="match status" value="1"/>
</dbReference>
<dbReference type="InterPro" id="IPR015943">
    <property type="entry name" value="WD40/YVTN_repeat-like_dom_sf"/>
</dbReference>
<feature type="non-terminal residue" evidence="6">
    <location>
        <position position="838"/>
    </location>
</feature>
<evidence type="ECO:0000256" key="4">
    <source>
        <dbReference type="SAM" id="MobiDB-lite"/>
    </source>
</evidence>
<dbReference type="EMBL" id="JAZAQF010000069">
    <property type="protein sequence ID" value="MFG3818212.1"/>
    <property type="molecule type" value="Genomic_DNA"/>
</dbReference>
<dbReference type="Pfam" id="PF14516">
    <property type="entry name" value="AAA_35"/>
    <property type="match status" value="1"/>
</dbReference>
<evidence type="ECO:0000259" key="5">
    <source>
        <dbReference type="Pfam" id="PF23414"/>
    </source>
</evidence>
<dbReference type="SUPFAM" id="SSF50978">
    <property type="entry name" value="WD40 repeat-like"/>
    <property type="match status" value="1"/>
</dbReference>
<dbReference type="Proteomes" id="UP001604335">
    <property type="component" value="Unassembled WGS sequence"/>
</dbReference>
<dbReference type="SMART" id="SM00320">
    <property type="entry name" value="WD40"/>
    <property type="match status" value="8"/>
</dbReference>
<gene>
    <name evidence="6" type="ORF">VPK24_11245</name>
</gene>
<dbReference type="Gene3D" id="2.130.10.10">
    <property type="entry name" value="YVTN repeat-like/Quinoprotein amine dehydrogenase"/>
    <property type="match status" value="5"/>
</dbReference>
<dbReference type="PROSITE" id="PS50294">
    <property type="entry name" value="WD_REPEATS_REGION"/>
    <property type="match status" value="8"/>
</dbReference>
<dbReference type="SUPFAM" id="SSF52540">
    <property type="entry name" value="P-loop containing nucleoside triphosphate hydrolases"/>
    <property type="match status" value="1"/>
</dbReference>
<proteinExistence type="predicted"/>
<feature type="repeat" description="WD" evidence="3">
    <location>
        <begin position="688"/>
        <end position="729"/>
    </location>
</feature>
<feature type="repeat" description="WD" evidence="3">
    <location>
        <begin position="604"/>
        <end position="645"/>
    </location>
</feature>
<evidence type="ECO:0000313" key="7">
    <source>
        <dbReference type="Proteomes" id="UP001604335"/>
    </source>
</evidence>
<dbReference type="InterPro" id="IPR055442">
    <property type="entry name" value="Beta-prop_EML-like_2nd"/>
</dbReference>
<feature type="compositionally biased region" description="Polar residues" evidence="4">
    <location>
        <begin position="522"/>
        <end position="532"/>
    </location>
</feature>
<organism evidence="6 7">
    <name type="scientific">Limnothrix redekei LRLZ20PSL1</name>
    <dbReference type="NCBI Taxonomy" id="3112953"/>
    <lineage>
        <taxon>Bacteria</taxon>
        <taxon>Bacillati</taxon>
        <taxon>Cyanobacteriota</taxon>
        <taxon>Cyanophyceae</taxon>
        <taxon>Pseudanabaenales</taxon>
        <taxon>Pseudanabaenaceae</taxon>
        <taxon>Limnothrix</taxon>
    </lineage>
</organism>
<dbReference type="RefSeq" id="WP_393013337.1">
    <property type="nucleotide sequence ID" value="NZ_JAZAQF010000069.1"/>
</dbReference>
<dbReference type="Pfam" id="PF00400">
    <property type="entry name" value="WD40"/>
    <property type="match status" value="3"/>
</dbReference>
<comment type="caution">
    <text evidence="6">The sequence shown here is derived from an EMBL/GenBank/DDBJ whole genome shotgun (WGS) entry which is preliminary data.</text>
</comment>
<feature type="region of interest" description="Disordered" evidence="4">
    <location>
        <begin position="522"/>
        <end position="543"/>
    </location>
</feature>
<name>A0ABW7CAM6_9CYAN</name>
<dbReference type="Pfam" id="PF23414">
    <property type="entry name" value="Beta-prop_EML_2"/>
    <property type="match status" value="1"/>
</dbReference>
<evidence type="ECO:0000256" key="2">
    <source>
        <dbReference type="ARBA" id="ARBA00022737"/>
    </source>
</evidence>
<dbReference type="PROSITE" id="PS00678">
    <property type="entry name" value="WD_REPEATS_1"/>
    <property type="match status" value="6"/>
</dbReference>
<dbReference type="PANTHER" id="PTHR19879">
    <property type="entry name" value="TRANSCRIPTION INITIATION FACTOR TFIID"/>
    <property type="match status" value="1"/>
</dbReference>
<dbReference type="PANTHER" id="PTHR19879:SF9">
    <property type="entry name" value="TRANSCRIPTION INITIATION FACTOR TFIID SUBUNIT 5"/>
    <property type="match status" value="1"/>
</dbReference>
<evidence type="ECO:0000256" key="1">
    <source>
        <dbReference type="ARBA" id="ARBA00022574"/>
    </source>
</evidence>
<sequence>MSDLQAFDYGYQVGGTIAADSPVYVERSADSELLATLESGKFCYVFNSRQMGKSSLRVRTQAKLLDRGWACASIDLTNVISDGISESQFYNGLMAELTEALDLDFQRKAWLAAQDDLSPVQQFGNFVAQVVLGQISQPIAIFIDEIDSTLRLNFSIDPFFARIRSFYNQRSEQPAFQRLTFCLVGVAAPSQLIRDHTQTPFNIGEAIELSGLALAAALGPLGDRLPGTAAEREQTLTEILDWTGGQPFLTQRLCALVRDKGGPVATLVQREIVERWQFDDPQEHFKARRDRLLEANQANLGRRLGCYQRVLASADGLELDSSEEQLELRLVGLVRSQGGRLRVYNRIYGAVFDSAWVAARLAELRPYEEQLQAWLKSGEDQKYLLRGKALRSALQFRRGKRLATEDEDFLLASTTAQAQRQLRWAGIGSGVLIAAAAGAAWFGVQQIERANAISQIEQNSRSAMNQFETRQLDGLVQATRTLKKLKKLEGSKGSFGELAATGPVDAVSNALAQIQEKNQLQGHSNTVNSVSWSPDGKTLATGSDDQTVKLWNVASGQEIATLQGHSNTVNSVSWSPDGKTLATGSDDQTVKLWNVASGQEIATLQGHSGWVLSVSWSPDGKTLATGSDDQTVKLWNVASGQEIATLQGHSGGVLSVSWSPDGKTLATSSGDDTVKLWNVASGQEIATLQGHSGWVLSVSWSPDGKTLATGSFDKTVKLWNVDSRQEIATLQGHSDAVNGVSWSPDGKTLATSSGDDTVKLWSVASGQTLATLQGHSGGVLSVSWSPDGKTLATGSGDQTVKLWNVASGQEIATLQGHSGGVLSVSWSPDGKTLATSSG</sequence>
<accession>A0ABW7CAM6</accession>
<keyword evidence="7" id="KW-1185">Reference proteome</keyword>
<dbReference type="PROSITE" id="PS50082">
    <property type="entry name" value="WD_REPEATS_2"/>
    <property type="match status" value="8"/>
</dbReference>
<feature type="repeat" description="WD" evidence="3">
    <location>
        <begin position="730"/>
        <end position="771"/>
    </location>
</feature>